<keyword evidence="3 7" id="KW-0378">Hydrolase</keyword>
<keyword evidence="10" id="KW-1185">Reference proteome</keyword>
<accession>A0A1E5GDQ0</accession>
<dbReference type="Proteomes" id="UP000094068">
    <property type="component" value="Unassembled WGS sequence"/>
</dbReference>
<evidence type="ECO:0000256" key="4">
    <source>
        <dbReference type="ARBA" id="ARBA00023295"/>
    </source>
</evidence>
<name>A0A1E5GDQ0_9ENTE</name>
<feature type="active site" description="Proton acceptor" evidence="5">
    <location>
        <position position="43"/>
    </location>
</feature>
<evidence type="ECO:0000256" key="2">
    <source>
        <dbReference type="ARBA" id="ARBA00009865"/>
    </source>
</evidence>
<dbReference type="Pfam" id="PF16369">
    <property type="entry name" value="GH43_C"/>
    <property type="match status" value="1"/>
</dbReference>
<dbReference type="CDD" id="cd18832">
    <property type="entry name" value="GH43_GsAbnA-like"/>
    <property type="match status" value="1"/>
</dbReference>
<evidence type="ECO:0000256" key="1">
    <source>
        <dbReference type="ARBA" id="ARBA00004834"/>
    </source>
</evidence>
<dbReference type="InterPro" id="IPR050727">
    <property type="entry name" value="GH43_arabinanases"/>
</dbReference>
<organism evidence="9 10">
    <name type="scientific">Enterococcus ureasiticus</name>
    <dbReference type="NCBI Taxonomy" id="903984"/>
    <lineage>
        <taxon>Bacteria</taxon>
        <taxon>Bacillati</taxon>
        <taxon>Bacillota</taxon>
        <taxon>Bacilli</taxon>
        <taxon>Lactobacillales</taxon>
        <taxon>Enterococcaceae</taxon>
        <taxon>Enterococcus</taxon>
    </lineage>
</organism>
<protein>
    <recommendedName>
        <fullName evidence="8">Extracellular endo-alpha-(1-&gt;5)-L-arabinanase C-terminal domain-containing protein</fullName>
    </recommendedName>
</protein>
<evidence type="ECO:0000313" key="9">
    <source>
        <dbReference type="EMBL" id="OEG10809.1"/>
    </source>
</evidence>
<evidence type="ECO:0000313" key="10">
    <source>
        <dbReference type="Proteomes" id="UP000094068"/>
    </source>
</evidence>
<feature type="site" description="Important for catalytic activity, responsible for pKa modulation of the active site Glu and correct orientation of both the proton donor and substrate" evidence="6">
    <location>
        <position position="232"/>
    </location>
</feature>
<evidence type="ECO:0000259" key="8">
    <source>
        <dbReference type="Pfam" id="PF16369"/>
    </source>
</evidence>
<evidence type="ECO:0000256" key="7">
    <source>
        <dbReference type="RuleBase" id="RU361187"/>
    </source>
</evidence>
<reference evidence="10" key="1">
    <citation type="submission" date="2016-09" db="EMBL/GenBank/DDBJ databases">
        <authorList>
            <person name="Gulvik C.A."/>
        </authorList>
    </citation>
    <scope>NUCLEOTIDE SEQUENCE [LARGE SCALE GENOMIC DNA]</scope>
    <source>
        <strain evidence="10">DSM 23328</strain>
    </source>
</reference>
<comment type="caution">
    <text evidence="9">The sequence shown here is derived from an EMBL/GenBank/DDBJ whole genome shotgun (WGS) entry which is preliminary data.</text>
</comment>
<keyword evidence="4 7" id="KW-0326">Glycosidase</keyword>
<dbReference type="PANTHER" id="PTHR43301:SF3">
    <property type="entry name" value="ARABINAN ENDO-1,5-ALPHA-L-ARABINOSIDASE A-RELATED"/>
    <property type="match status" value="1"/>
</dbReference>
<feature type="domain" description="Extracellular endo-alpha-(1-&gt;5)-L-arabinanase C-terminal" evidence="8">
    <location>
        <begin position="426"/>
        <end position="531"/>
    </location>
</feature>
<dbReference type="OrthoDB" id="9801455at2"/>
<feature type="active site" description="Proton donor" evidence="5">
    <location>
        <position position="298"/>
    </location>
</feature>
<dbReference type="Pfam" id="PF04616">
    <property type="entry name" value="Glyco_hydro_43"/>
    <property type="match status" value="1"/>
</dbReference>
<proteinExistence type="inferred from homology"/>
<dbReference type="EMBL" id="MIJZ01000014">
    <property type="protein sequence ID" value="OEG10809.1"/>
    <property type="molecule type" value="Genomic_DNA"/>
</dbReference>
<dbReference type="InterPro" id="IPR006710">
    <property type="entry name" value="Glyco_hydro_43"/>
</dbReference>
<dbReference type="InterPro" id="IPR032291">
    <property type="entry name" value="Abn2_C"/>
</dbReference>
<dbReference type="STRING" id="903984.BCR21_10970"/>
<dbReference type="GO" id="GO:0005975">
    <property type="term" value="P:carbohydrate metabolic process"/>
    <property type="evidence" value="ECO:0007669"/>
    <property type="project" value="InterPro"/>
</dbReference>
<dbReference type="AlphaFoldDB" id="A0A1E5GDQ0"/>
<evidence type="ECO:0000256" key="6">
    <source>
        <dbReference type="PIRSR" id="PIRSR606710-2"/>
    </source>
</evidence>
<evidence type="ECO:0000256" key="5">
    <source>
        <dbReference type="PIRSR" id="PIRSR606710-1"/>
    </source>
</evidence>
<dbReference type="GO" id="GO:0004553">
    <property type="term" value="F:hydrolase activity, hydrolyzing O-glycosyl compounds"/>
    <property type="evidence" value="ECO:0007669"/>
    <property type="project" value="InterPro"/>
</dbReference>
<sequence length="534" mass="59779">MKKWMIGVLFSVLSGFVLGGWNVSEAKAQEWQTHTANRVSVHDPSITSVIKDGKETFYIFGSHLAQAKTTDFQTWNVPFTTEYENPSNNLMLGNLKENLKESFNWAGYDDGNSKGGYAIWAPDVIWNEKYEWSNGEKGAYMYYYSTSSTWRRSCIGYAVSKTIEGPYSYGNTIVYSGFTEKDSTDGSTRNTNYQNTNVSQLIKNGKVSGFSQNWRKDNGLTYNTNYAPNAIDPALFHDQSGKLWMTYGSWSGGIFLLEIDQKTGNPIYPGKDSVKTSGQPIDRYFGVKLAGGYHQSGEGPFIVYDRSVGYYYLFETYGGLFADGGYNMRLFRSKNPDGPYVDVKGNTPLFDKDSINSDYGVKVMGNYQFEQMQTAYKAQGHNSAIISQNGQWYLAFHTRFNTGMENHEVRIHTMYMNEAGWPVATPYEYRKGESRTVASSEITGTYQFIQHGTDNGTTTLPTKTIQLTVDGKIKGAVNGTWKQTTARSGIDFVINGVTYTGILTKQNNEAANAEIVVTFSAIGNNNETIWGSKK</sequence>
<dbReference type="RefSeq" id="WP_069646564.1">
    <property type="nucleotide sequence ID" value="NZ_MIJZ01000014.1"/>
</dbReference>
<dbReference type="InterPro" id="IPR023296">
    <property type="entry name" value="Glyco_hydro_beta-prop_sf"/>
</dbReference>
<gene>
    <name evidence="9" type="ORF">BCR21_10970</name>
</gene>
<dbReference type="Gene3D" id="2.40.128.10">
    <property type="match status" value="1"/>
</dbReference>
<evidence type="ECO:0000256" key="3">
    <source>
        <dbReference type="ARBA" id="ARBA00022801"/>
    </source>
</evidence>
<dbReference type="Gene3D" id="2.115.10.20">
    <property type="entry name" value="Glycosyl hydrolase domain, family 43"/>
    <property type="match status" value="1"/>
</dbReference>
<comment type="similarity">
    <text evidence="2 7">Belongs to the glycosyl hydrolase 43 family.</text>
</comment>
<comment type="pathway">
    <text evidence="1">Glycan metabolism; L-arabinan degradation.</text>
</comment>
<dbReference type="PANTHER" id="PTHR43301">
    <property type="entry name" value="ARABINAN ENDO-1,5-ALPHA-L-ARABINOSIDASE"/>
    <property type="match status" value="1"/>
</dbReference>
<dbReference type="SUPFAM" id="SSF75005">
    <property type="entry name" value="Arabinanase/levansucrase/invertase"/>
    <property type="match status" value="1"/>
</dbReference>